<sequence length="293" mass="34122">MNLFEKIFNYQMISRLEESGVVALTSHERTWLKSVLKHPAAEEAFAAETLAKLRGLLEEEADLETDSLVTEKAKSPDKQVYHPLLRPLRRFMRERQGIRLSYRIRNGRTMESQSGIPYKLEYSMVKKEWYLLWYHLRNRMYMATKLGSILELEAEAPADGVYEEITAKLDQSVGLRKESSVIEVVRTYNRELSRILYAFSCFEKEVSYDDENDLYRIRLTYMREDAEYILSKIRFLGMRVKVVEGRHLRWRMADSSARALARYGDEPEENGGTSPDAEMEKHIETPKASAPGS</sequence>
<evidence type="ECO:0000313" key="5">
    <source>
        <dbReference type="Proteomes" id="UP001527202"/>
    </source>
</evidence>
<evidence type="ECO:0000313" key="3">
    <source>
        <dbReference type="EMBL" id="QAV21100.1"/>
    </source>
</evidence>
<dbReference type="OrthoDB" id="2858389at2"/>
<dbReference type="PROSITE" id="PS52050">
    <property type="entry name" value="WYL"/>
    <property type="match status" value="1"/>
</dbReference>
<dbReference type="EMBL" id="JAMDMJ010000014">
    <property type="protein sequence ID" value="MCY9596703.1"/>
    <property type="molecule type" value="Genomic_DNA"/>
</dbReference>
<dbReference type="Proteomes" id="UP000288943">
    <property type="component" value="Chromosome"/>
</dbReference>
<name>A0A410X3A5_9BACL</name>
<reference evidence="2 5" key="2">
    <citation type="submission" date="2022-05" db="EMBL/GenBank/DDBJ databases">
        <title>Genome Sequencing of Bee-Associated Microbes.</title>
        <authorList>
            <person name="Dunlap C."/>
        </authorList>
    </citation>
    <scope>NUCLEOTIDE SEQUENCE [LARGE SCALE GENOMIC DNA]</scope>
    <source>
        <strain evidence="2 5">NRRL B-23120</strain>
    </source>
</reference>
<dbReference type="EMBL" id="CP026520">
    <property type="protein sequence ID" value="QAV21100.1"/>
    <property type="molecule type" value="Genomic_DNA"/>
</dbReference>
<dbReference type="AlphaFoldDB" id="A0A410X3A5"/>
<evidence type="ECO:0000256" key="1">
    <source>
        <dbReference type="SAM" id="MobiDB-lite"/>
    </source>
</evidence>
<evidence type="ECO:0000313" key="4">
    <source>
        <dbReference type="Proteomes" id="UP000288943"/>
    </source>
</evidence>
<reference evidence="3 4" key="1">
    <citation type="submission" date="2018-01" db="EMBL/GenBank/DDBJ databases">
        <title>The whole genome sequencing and assembly of Paenibacillus chitinolyticus KCCM 41400 strain.</title>
        <authorList>
            <person name="Kim J.-Y."/>
            <person name="Park M.-K."/>
            <person name="Lee Y.-J."/>
            <person name="Yi H."/>
            <person name="Bahn Y.-S."/>
            <person name="Kim J.F."/>
            <person name="Lee D.-W."/>
        </authorList>
    </citation>
    <scope>NUCLEOTIDE SEQUENCE [LARGE SCALE GENOMIC DNA]</scope>
    <source>
        <strain evidence="3 4">KCCM 41400</strain>
    </source>
</reference>
<proteinExistence type="predicted"/>
<dbReference type="KEGG" id="pchi:PC41400_26860"/>
<gene>
    <name evidence="2" type="ORF">M5X16_13055</name>
    <name evidence="3" type="ORF">PC41400_26860</name>
</gene>
<feature type="region of interest" description="Disordered" evidence="1">
    <location>
        <begin position="261"/>
        <end position="293"/>
    </location>
</feature>
<dbReference type="GeneID" id="95378416"/>
<evidence type="ECO:0000313" key="2">
    <source>
        <dbReference type="EMBL" id="MCY9596703.1"/>
    </source>
</evidence>
<accession>A0A410X3A5</accession>
<dbReference type="Proteomes" id="UP001527202">
    <property type="component" value="Unassembled WGS sequence"/>
</dbReference>
<organism evidence="3 4">
    <name type="scientific">Paenibacillus chitinolyticus</name>
    <dbReference type="NCBI Taxonomy" id="79263"/>
    <lineage>
        <taxon>Bacteria</taxon>
        <taxon>Bacillati</taxon>
        <taxon>Bacillota</taxon>
        <taxon>Bacilli</taxon>
        <taxon>Bacillales</taxon>
        <taxon>Paenibacillaceae</taxon>
        <taxon>Paenibacillus</taxon>
    </lineage>
</organism>
<keyword evidence="5" id="KW-1185">Reference proteome</keyword>
<protein>
    <submittedName>
        <fullName evidence="3">WYL domain-containing protein</fullName>
    </submittedName>
</protein>
<dbReference type="RefSeq" id="WP_042235380.1">
    <property type="nucleotide sequence ID" value="NZ_CP026520.1"/>
</dbReference>